<dbReference type="GO" id="GO:0042393">
    <property type="term" value="F:histone binding"/>
    <property type="evidence" value="ECO:0007669"/>
    <property type="project" value="TreeGrafter"/>
</dbReference>
<dbReference type="InterPro" id="IPR014876">
    <property type="entry name" value="DEK_C"/>
</dbReference>
<feature type="compositionally biased region" description="Basic and acidic residues" evidence="7">
    <location>
        <begin position="242"/>
        <end position="254"/>
    </location>
</feature>
<sequence length="455" mass="51310">MHEKKAQEPVTPVALIVRPVRERKSVERLVASIEREPAKQLRIGKGRGTALKDIPNVAYKLSRKRTDETFIVLHTILFGRRGKAFNVKSNLSKFSGFVWQENEDKQKLKIKEKLDKFVKEKLLEFCDVLDIHVAKATTRKEDIVAKLVNFLEAPCATTNVLLAEKEQSSKGKKRTKAIEKSVPKSGHTTAKRSVRKRRKVNETPSTAKNDPKTEESEDEDGEENNEEFSDGTEEEMAESSDGEEKKGELEETAKSLKKCSMKAENLDAEEKKGELEETAKSLKKCSMKDSSSKTKTMKTATPVISPKKSVRRSSTKHSKNLDTTTSRKTNEDEAKTAKKNTSTPKTTTEKNKENMGKKVAKEKPKHKEKSSPTEDEIRDAACDILKTVDFNKATFTDILKKLVRHFGVDLTSRKVAIKEMVQEELAKLAHEEENDDDEEDDDEDENEGNPDSASQ</sequence>
<feature type="domain" description="DEK-C" evidence="8">
    <location>
        <begin position="371"/>
        <end position="426"/>
    </location>
</feature>
<evidence type="ECO:0000256" key="4">
    <source>
        <dbReference type="ARBA" id="ARBA00023125"/>
    </source>
</evidence>
<dbReference type="EMBL" id="KZ305022">
    <property type="protein sequence ID" value="PIA58389.1"/>
    <property type="molecule type" value="Genomic_DNA"/>
</dbReference>
<dbReference type="PROSITE" id="PS51998">
    <property type="entry name" value="DEK_C"/>
    <property type="match status" value="1"/>
</dbReference>
<organism evidence="9 10">
    <name type="scientific">Aquilegia coerulea</name>
    <name type="common">Rocky mountain columbine</name>
    <dbReference type="NCBI Taxonomy" id="218851"/>
    <lineage>
        <taxon>Eukaryota</taxon>
        <taxon>Viridiplantae</taxon>
        <taxon>Streptophyta</taxon>
        <taxon>Embryophyta</taxon>
        <taxon>Tracheophyta</taxon>
        <taxon>Spermatophyta</taxon>
        <taxon>Magnoliopsida</taxon>
        <taxon>Ranunculales</taxon>
        <taxon>Ranunculaceae</taxon>
        <taxon>Thalictroideae</taxon>
        <taxon>Aquilegia</taxon>
    </lineage>
</organism>
<feature type="compositionally biased region" description="Basic residues" evidence="7">
    <location>
        <begin position="189"/>
        <end position="199"/>
    </location>
</feature>
<feature type="compositionally biased region" description="Acidic residues" evidence="7">
    <location>
        <begin position="215"/>
        <end position="241"/>
    </location>
</feature>
<feature type="compositionally biased region" description="Basic residues" evidence="7">
    <location>
        <begin position="308"/>
        <end position="318"/>
    </location>
</feature>
<keyword evidence="4" id="KW-0238">DNA-binding</keyword>
<dbReference type="GO" id="GO:0005730">
    <property type="term" value="C:nucleolus"/>
    <property type="evidence" value="ECO:0007669"/>
    <property type="project" value="UniProtKB-SubCell"/>
</dbReference>
<feature type="compositionally biased region" description="Basic and acidic residues" evidence="7">
    <location>
        <begin position="264"/>
        <end position="292"/>
    </location>
</feature>
<dbReference type="SUPFAM" id="SSF109715">
    <property type="entry name" value="DEK C-terminal domain"/>
    <property type="match status" value="1"/>
</dbReference>
<keyword evidence="10" id="KW-1185">Reference proteome</keyword>
<evidence type="ECO:0000256" key="1">
    <source>
        <dbReference type="ARBA" id="ARBA00004604"/>
    </source>
</evidence>
<gene>
    <name evidence="9" type="ORF">AQUCO_00500365v1</name>
</gene>
<evidence type="ECO:0000259" key="8">
    <source>
        <dbReference type="PROSITE" id="PS51998"/>
    </source>
</evidence>
<dbReference type="FunCoup" id="A0A2G5ERN2">
    <property type="interactions" value="458"/>
</dbReference>
<keyword evidence="6" id="KW-0539">Nucleus</keyword>
<keyword evidence="2" id="KW-0156">Chromatin regulator</keyword>
<dbReference type="FunFam" id="1.10.10.60:FF:000220">
    <property type="entry name" value="DEK domain-containing chromatin associated protein"/>
    <property type="match status" value="1"/>
</dbReference>
<dbReference type="PANTHER" id="PTHR13468:SF22">
    <property type="entry name" value="DEK DOMAIN-CONTAINING CHROMATIN-ASSOCIATED PROTEIN 3"/>
    <property type="match status" value="1"/>
</dbReference>
<protein>
    <recommendedName>
        <fullName evidence="8">DEK-C domain-containing protein</fullName>
    </recommendedName>
</protein>
<evidence type="ECO:0000256" key="6">
    <source>
        <dbReference type="ARBA" id="ARBA00023242"/>
    </source>
</evidence>
<dbReference type="Proteomes" id="UP000230069">
    <property type="component" value="Unassembled WGS sequence"/>
</dbReference>
<feature type="compositionally biased region" description="Basic and acidic residues" evidence="7">
    <location>
        <begin position="347"/>
        <end position="362"/>
    </location>
</feature>
<keyword evidence="5" id="KW-0804">Transcription</keyword>
<dbReference type="InterPro" id="IPR044198">
    <property type="entry name" value="DEK"/>
</dbReference>
<dbReference type="InParanoid" id="A0A2G5ERN2"/>
<dbReference type="PANTHER" id="PTHR13468">
    <property type="entry name" value="DEK PROTEIN"/>
    <property type="match status" value="1"/>
</dbReference>
<feature type="compositionally biased region" description="Acidic residues" evidence="7">
    <location>
        <begin position="432"/>
        <end position="448"/>
    </location>
</feature>
<dbReference type="GO" id="GO:2000779">
    <property type="term" value="P:regulation of double-strand break repair"/>
    <property type="evidence" value="ECO:0007669"/>
    <property type="project" value="TreeGrafter"/>
</dbReference>
<comment type="subcellular location">
    <subcellularLocation>
        <location evidence="1">Nucleus</location>
        <location evidence="1">Nucleolus</location>
    </subcellularLocation>
</comment>
<dbReference type="Pfam" id="PF08766">
    <property type="entry name" value="DEK_C"/>
    <property type="match status" value="1"/>
</dbReference>
<evidence type="ECO:0000256" key="3">
    <source>
        <dbReference type="ARBA" id="ARBA00023015"/>
    </source>
</evidence>
<dbReference type="STRING" id="218851.A0A2G5ERN2"/>
<dbReference type="GO" id="GO:0003677">
    <property type="term" value="F:DNA binding"/>
    <property type="evidence" value="ECO:0007669"/>
    <property type="project" value="UniProtKB-KW"/>
</dbReference>
<evidence type="ECO:0000256" key="2">
    <source>
        <dbReference type="ARBA" id="ARBA00022853"/>
    </source>
</evidence>
<evidence type="ECO:0000313" key="9">
    <source>
        <dbReference type="EMBL" id="PIA58389.1"/>
    </source>
</evidence>
<evidence type="ECO:0000313" key="10">
    <source>
        <dbReference type="Proteomes" id="UP000230069"/>
    </source>
</evidence>
<proteinExistence type="predicted"/>
<dbReference type="AlphaFoldDB" id="A0A2G5ERN2"/>
<feature type="region of interest" description="Disordered" evidence="7">
    <location>
        <begin position="165"/>
        <end position="377"/>
    </location>
</feature>
<accession>A0A2G5ERN2</accession>
<feature type="region of interest" description="Disordered" evidence="7">
    <location>
        <begin position="426"/>
        <end position="455"/>
    </location>
</feature>
<dbReference type="OrthoDB" id="370884at2759"/>
<name>A0A2G5ERN2_AQUCA</name>
<evidence type="ECO:0000256" key="7">
    <source>
        <dbReference type="SAM" id="MobiDB-lite"/>
    </source>
</evidence>
<dbReference type="GO" id="GO:0006325">
    <property type="term" value="P:chromatin organization"/>
    <property type="evidence" value="ECO:0007669"/>
    <property type="project" value="UniProtKB-KW"/>
</dbReference>
<evidence type="ECO:0000256" key="5">
    <source>
        <dbReference type="ARBA" id="ARBA00023163"/>
    </source>
</evidence>
<keyword evidence="3" id="KW-0805">Transcription regulation</keyword>
<dbReference type="Gene3D" id="1.10.10.60">
    <property type="entry name" value="Homeodomain-like"/>
    <property type="match status" value="1"/>
</dbReference>
<reference evidence="9 10" key="1">
    <citation type="submission" date="2017-09" db="EMBL/GenBank/DDBJ databases">
        <title>WGS assembly of Aquilegia coerulea Goldsmith.</title>
        <authorList>
            <person name="Hodges S."/>
            <person name="Kramer E."/>
            <person name="Nordborg M."/>
            <person name="Tomkins J."/>
            <person name="Borevitz J."/>
            <person name="Derieg N."/>
            <person name="Yan J."/>
            <person name="Mihaltcheva S."/>
            <person name="Hayes R.D."/>
            <person name="Rokhsar D."/>
        </authorList>
    </citation>
    <scope>NUCLEOTIDE SEQUENCE [LARGE SCALE GENOMIC DNA]</scope>
    <source>
        <strain evidence="10">cv. Goldsmith</strain>
    </source>
</reference>